<name>A0A0M0JQI9_9EUKA</name>
<evidence type="ECO:0000313" key="2">
    <source>
        <dbReference type="EMBL" id="KOO28866.1"/>
    </source>
</evidence>
<sequence length="301" mass="32195">MAFSEEDLIASVLRVKSASSEQLTAKQVHEALTAEGITADFAAVKKAASKAAKRAPAETALPAAPVPAPTPPAPSKQDQKRATAQAEALKAGELAMFTALKELHQERWMVALHGESRDTKAFIDRAAAFAIAGALTDEDGLSKERVEADVATLQYILLPGSPFELPEEECSQAREQLEKLERFYKMSVGRLNKPFVAIDHFQGARPGFVFKTGDLGMGYYHEAWFAAAVACYKYQPSAAATAQPMDEVPATAPAKPVDPQLREILEGIKRDDASSLDRAMAKATALAAKASGGSSAMDDMD</sequence>
<keyword evidence="3" id="KW-1185">Reference proteome</keyword>
<accession>A0A0M0JQI9</accession>
<comment type="caution">
    <text evidence="2">The sequence shown here is derived from an EMBL/GenBank/DDBJ whole genome shotgun (WGS) entry which is preliminary data.</text>
</comment>
<evidence type="ECO:0000313" key="3">
    <source>
        <dbReference type="Proteomes" id="UP000037460"/>
    </source>
</evidence>
<dbReference type="OrthoDB" id="533530at2759"/>
<organism evidence="2 3">
    <name type="scientific">Chrysochromulina tobinii</name>
    <dbReference type="NCBI Taxonomy" id="1460289"/>
    <lineage>
        <taxon>Eukaryota</taxon>
        <taxon>Haptista</taxon>
        <taxon>Haptophyta</taxon>
        <taxon>Prymnesiophyceae</taxon>
        <taxon>Prymnesiales</taxon>
        <taxon>Chrysochromulinaceae</taxon>
        <taxon>Chrysochromulina</taxon>
    </lineage>
</organism>
<dbReference type="EMBL" id="JWZX01002500">
    <property type="protein sequence ID" value="KOO28866.1"/>
    <property type="molecule type" value="Genomic_DNA"/>
</dbReference>
<dbReference type="AlphaFoldDB" id="A0A0M0JQI9"/>
<gene>
    <name evidence="2" type="ORF">Ctob_010415</name>
</gene>
<dbReference type="Proteomes" id="UP000037460">
    <property type="component" value="Unassembled WGS sequence"/>
</dbReference>
<proteinExistence type="predicted"/>
<evidence type="ECO:0000256" key="1">
    <source>
        <dbReference type="SAM" id="MobiDB-lite"/>
    </source>
</evidence>
<protein>
    <submittedName>
        <fullName evidence="2">Uncharacterized protein</fullName>
    </submittedName>
</protein>
<reference evidence="3" key="1">
    <citation type="journal article" date="2015" name="PLoS Genet.">
        <title>Genome Sequence and Transcriptome Analyses of Chrysochromulina tobin: Metabolic Tools for Enhanced Algal Fitness in the Prominent Order Prymnesiales (Haptophyceae).</title>
        <authorList>
            <person name="Hovde B.T."/>
            <person name="Deodato C.R."/>
            <person name="Hunsperger H.M."/>
            <person name="Ryken S.A."/>
            <person name="Yost W."/>
            <person name="Jha R.K."/>
            <person name="Patterson J."/>
            <person name="Monnat R.J. Jr."/>
            <person name="Barlow S.B."/>
            <person name="Starkenburg S.R."/>
            <person name="Cattolico R.A."/>
        </authorList>
    </citation>
    <scope>NUCLEOTIDE SEQUENCE</scope>
    <source>
        <strain evidence="3">CCMP291</strain>
    </source>
</reference>
<feature type="region of interest" description="Disordered" evidence="1">
    <location>
        <begin position="54"/>
        <end position="85"/>
    </location>
</feature>
<feature type="compositionally biased region" description="Pro residues" evidence="1">
    <location>
        <begin position="64"/>
        <end position="74"/>
    </location>
</feature>